<evidence type="ECO:0000256" key="2">
    <source>
        <dbReference type="ARBA" id="ARBA00022729"/>
    </source>
</evidence>
<dbReference type="InterPro" id="IPR006128">
    <property type="entry name" value="Lipoprotein_PsaA-like"/>
</dbReference>
<dbReference type="PANTHER" id="PTHR42953">
    <property type="entry name" value="HIGH-AFFINITY ZINC UPTAKE SYSTEM PROTEIN ZNUA-RELATED"/>
    <property type="match status" value="1"/>
</dbReference>
<evidence type="ECO:0000313" key="7">
    <source>
        <dbReference type="Proteomes" id="UP000001544"/>
    </source>
</evidence>
<dbReference type="InterPro" id="IPR006129">
    <property type="entry name" value="AdhesinB"/>
</dbReference>
<dbReference type="STRING" id="398511.BpOF4_06185"/>
<dbReference type="GO" id="GO:0030001">
    <property type="term" value="P:metal ion transport"/>
    <property type="evidence" value="ECO:0007669"/>
    <property type="project" value="InterPro"/>
</dbReference>
<dbReference type="Pfam" id="PF01297">
    <property type="entry name" value="ZnuA"/>
    <property type="match status" value="1"/>
</dbReference>
<dbReference type="AlphaFoldDB" id="D3FZQ7"/>
<sequence>MKKIFSLIIVLFLSLFLAACSEAEQTEEKTSSEEETSTEEETVEKLEIYTTIFPLEDFANKIGGDFVNVTNIVPVGGDAHSFEPSARDLIEIAEGDALIYNGAGLEGFVDSIIQTLESEEIEIVKASDGIVSLNEENNQGHEEEEEHDEHGHDSHAQEDDEHDEHNEHDEHSEEESEQEDTHDHGHDVDPHVWLDPMLAITLAENIKDTLINLMPEQEELFTANFDDVKAELEVINEEFEVMIDDTAKDTFLVSHAGYGYWEDRYGLKQIGIAGMSPSNDPSQRQLKEIIDLADEYGLEYVMYEQNIPAKVAEIVKEEVGAESLYLHNLEALVKEDIENNEDYFSLMRKNIEALAIALQ</sequence>
<dbReference type="KEGG" id="bpf:BpOF4_06185"/>
<keyword evidence="7" id="KW-1185">Reference proteome</keyword>
<organism evidence="6 7">
    <name type="scientific">Alkalihalophilus pseudofirmus (strain ATCC BAA-2126 / JCM 17055 / OF4)</name>
    <name type="common">Bacillus pseudofirmus</name>
    <dbReference type="NCBI Taxonomy" id="398511"/>
    <lineage>
        <taxon>Bacteria</taxon>
        <taxon>Bacillati</taxon>
        <taxon>Bacillota</taxon>
        <taxon>Bacilli</taxon>
        <taxon>Bacillales</taxon>
        <taxon>Bacillaceae</taxon>
        <taxon>Alkalihalophilus</taxon>
    </lineage>
</organism>
<dbReference type="Proteomes" id="UP000001544">
    <property type="component" value="Chromosome"/>
</dbReference>
<feature type="region of interest" description="Disordered" evidence="4">
    <location>
        <begin position="136"/>
        <end position="190"/>
    </location>
</feature>
<dbReference type="PROSITE" id="PS51257">
    <property type="entry name" value="PROKAR_LIPOPROTEIN"/>
    <property type="match status" value="1"/>
</dbReference>
<name>D3FZQ7_ALKPO</name>
<evidence type="ECO:0000256" key="1">
    <source>
        <dbReference type="ARBA" id="ARBA00022448"/>
    </source>
</evidence>
<dbReference type="InterPro" id="IPR006127">
    <property type="entry name" value="ZnuA-like"/>
</dbReference>
<keyword evidence="2 5" id="KW-0732">Signal</keyword>
<dbReference type="EMBL" id="CP001878">
    <property type="protein sequence ID" value="ADC49299.1"/>
    <property type="molecule type" value="Genomic_DNA"/>
</dbReference>
<feature type="compositionally biased region" description="Basic and acidic residues" evidence="4">
    <location>
        <begin position="148"/>
        <end position="171"/>
    </location>
</feature>
<dbReference type="PRINTS" id="PR00690">
    <property type="entry name" value="ADHESNFAMILY"/>
</dbReference>
<keyword evidence="1 3" id="KW-0813">Transport</keyword>
<dbReference type="GO" id="GO:0007155">
    <property type="term" value="P:cell adhesion"/>
    <property type="evidence" value="ECO:0007669"/>
    <property type="project" value="InterPro"/>
</dbReference>
<proteinExistence type="inferred from homology"/>
<accession>D3FZQ7</accession>
<feature type="compositionally biased region" description="Basic and acidic residues" evidence="4">
    <location>
        <begin position="179"/>
        <end position="190"/>
    </location>
</feature>
<evidence type="ECO:0000313" key="6">
    <source>
        <dbReference type="EMBL" id="ADC49299.1"/>
    </source>
</evidence>
<evidence type="ECO:0000256" key="4">
    <source>
        <dbReference type="SAM" id="MobiDB-lite"/>
    </source>
</evidence>
<dbReference type="eggNOG" id="COG0803">
    <property type="taxonomic scope" value="Bacteria"/>
</dbReference>
<evidence type="ECO:0000256" key="5">
    <source>
        <dbReference type="SAM" id="SignalP"/>
    </source>
</evidence>
<evidence type="ECO:0000256" key="3">
    <source>
        <dbReference type="RuleBase" id="RU003512"/>
    </source>
</evidence>
<dbReference type="RefSeq" id="WP_012960572.1">
    <property type="nucleotide sequence ID" value="NC_013791.2"/>
</dbReference>
<dbReference type="PANTHER" id="PTHR42953:SF8">
    <property type="entry name" value="ZINT DOMAIN-CONTAINING PROTEIN"/>
    <property type="match status" value="1"/>
</dbReference>
<feature type="chain" id="PRO_5003043499" evidence="5">
    <location>
        <begin position="24"/>
        <end position="359"/>
    </location>
</feature>
<dbReference type="GO" id="GO:0046872">
    <property type="term" value="F:metal ion binding"/>
    <property type="evidence" value="ECO:0007669"/>
    <property type="project" value="InterPro"/>
</dbReference>
<dbReference type="Gene3D" id="3.40.50.1980">
    <property type="entry name" value="Nitrogenase molybdenum iron protein domain"/>
    <property type="match status" value="3"/>
</dbReference>
<dbReference type="HOGENOM" id="CLU_016838_1_0_9"/>
<protein>
    <submittedName>
        <fullName evidence="6">Mn/Zn ABC transporter (Mn/Zn-binding (Lipo)protein)</fullName>
    </submittedName>
</protein>
<comment type="similarity">
    <text evidence="3">Belongs to the bacterial solute-binding protein 9 family.</text>
</comment>
<dbReference type="SUPFAM" id="SSF53807">
    <property type="entry name" value="Helical backbone' metal receptor"/>
    <property type="match status" value="1"/>
</dbReference>
<reference evidence="6 7" key="1">
    <citation type="journal article" date="2011" name="Environ. Microbiol.">
        <title>Genome of alkaliphilic Bacillus pseudofirmus OF4 reveals adaptations that support the ability to grow in an external pH range from 7.5 to 11.4.</title>
        <authorList>
            <person name="Janto B."/>
            <person name="Ahmed A."/>
            <person name="Ito M."/>
            <person name="Liu J."/>
            <person name="Hicks D.B."/>
            <person name="Pagni S."/>
            <person name="Fackelmayer O.J."/>
            <person name="Smith T.A."/>
            <person name="Earl J."/>
            <person name="Elbourne L.D."/>
            <person name="Hassan K."/>
            <person name="Paulsen I.T."/>
            <person name="Kolsto A.B."/>
            <person name="Tourasse N.J."/>
            <person name="Ehrlich G.D."/>
            <person name="Boissy R."/>
            <person name="Ivey D.M."/>
            <person name="Li G."/>
            <person name="Xue Y."/>
            <person name="Ma Y."/>
            <person name="Hu F.Z."/>
            <person name="Krulwich T.A."/>
        </authorList>
    </citation>
    <scope>NUCLEOTIDE SEQUENCE [LARGE SCALE GENOMIC DNA]</scope>
    <source>
        <strain evidence="7">ATCC BAA-2126 / JCM 17055 / OF4</strain>
    </source>
</reference>
<feature type="signal peptide" evidence="5">
    <location>
        <begin position="1"/>
        <end position="23"/>
    </location>
</feature>
<gene>
    <name evidence="6" type="primary">ycdH</name>
    <name evidence="6" type="ordered locus">BpOF4_06185</name>
</gene>
<dbReference type="PRINTS" id="PR00691">
    <property type="entry name" value="ADHESINB"/>
</dbReference>
<dbReference type="InterPro" id="IPR050492">
    <property type="entry name" value="Bact_metal-bind_prot9"/>
</dbReference>